<organism evidence="2 3">
    <name type="scientific">Candidatus Butyricicoccus avistercoris</name>
    <dbReference type="NCBI Taxonomy" id="2838518"/>
    <lineage>
        <taxon>Bacteria</taxon>
        <taxon>Bacillati</taxon>
        <taxon>Bacillota</taxon>
        <taxon>Clostridia</taxon>
        <taxon>Eubacteriales</taxon>
        <taxon>Butyricicoccaceae</taxon>
        <taxon>Butyricicoccus</taxon>
    </lineage>
</organism>
<reference evidence="2" key="2">
    <citation type="submission" date="2021-04" db="EMBL/GenBank/DDBJ databases">
        <authorList>
            <person name="Gilroy R."/>
        </authorList>
    </citation>
    <scope>NUCLEOTIDE SEQUENCE</scope>
    <source>
        <strain evidence="2">CHK193-4272</strain>
    </source>
</reference>
<dbReference type="Proteomes" id="UP000886808">
    <property type="component" value="Unassembled WGS sequence"/>
</dbReference>
<comment type="caution">
    <text evidence="2">The sequence shown here is derived from an EMBL/GenBank/DDBJ whole genome shotgun (WGS) entry which is preliminary data.</text>
</comment>
<accession>A0A9D1TIK8</accession>
<sequence length="102" mass="11431">MKKLIVLIIIILNISACANNSDESLSHDNFTLLHFGQVIEYYPDNEYIEVAVGKIIKGEHFGKRASYSNISKVGELEIKHGGKYLIAYTDENSPVYIINGNN</sequence>
<feature type="chain" id="PRO_5038953605" evidence="1">
    <location>
        <begin position="19"/>
        <end position="102"/>
    </location>
</feature>
<feature type="signal peptide" evidence="1">
    <location>
        <begin position="1"/>
        <end position="18"/>
    </location>
</feature>
<name>A0A9D1TIK8_9FIRM</name>
<protein>
    <submittedName>
        <fullName evidence="2">Uncharacterized protein</fullName>
    </submittedName>
</protein>
<proteinExistence type="predicted"/>
<keyword evidence="1" id="KW-0732">Signal</keyword>
<evidence type="ECO:0000256" key="1">
    <source>
        <dbReference type="SAM" id="SignalP"/>
    </source>
</evidence>
<evidence type="ECO:0000313" key="3">
    <source>
        <dbReference type="Proteomes" id="UP000886808"/>
    </source>
</evidence>
<reference evidence="2" key="1">
    <citation type="journal article" date="2021" name="PeerJ">
        <title>Extensive microbial diversity within the chicken gut microbiome revealed by metagenomics and culture.</title>
        <authorList>
            <person name="Gilroy R."/>
            <person name="Ravi A."/>
            <person name="Getino M."/>
            <person name="Pursley I."/>
            <person name="Horton D.L."/>
            <person name="Alikhan N.F."/>
            <person name="Baker D."/>
            <person name="Gharbi K."/>
            <person name="Hall N."/>
            <person name="Watson M."/>
            <person name="Adriaenssens E.M."/>
            <person name="Foster-Nyarko E."/>
            <person name="Jarju S."/>
            <person name="Secka A."/>
            <person name="Antonio M."/>
            <person name="Oren A."/>
            <person name="Chaudhuri R.R."/>
            <person name="La Ragione R."/>
            <person name="Hildebrand F."/>
            <person name="Pallen M.J."/>
        </authorList>
    </citation>
    <scope>NUCLEOTIDE SEQUENCE</scope>
    <source>
        <strain evidence="2">CHK193-4272</strain>
    </source>
</reference>
<dbReference type="AlphaFoldDB" id="A0A9D1TIK8"/>
<dbReference type="EMBL" id="DXIE01000035">
    <property type="protein sequence ID" value="HIV62461.1"/>
    <property type="molecule type" value="Genomic_DNA"/>
</dbReference>
<gene>
    <name evidence="2" type="ORF">H9746_06450</name>
</gene>
<evidence type="ECO:0000313" key="2">
    <source>
        <dbReference type="EMBL" id="HIV62461.1"/>
    </source>
</evidence>